<evidence type="ECO:0000313" key="10">
    <source>
        <dbReference type="Proteomes" id="UP000095463"/>
    </source>
</evidence>
<dbReference type="PANTHER" id="PTHR11403">
    <property type="entry name" value="CYTOCHROME C OXIDASE SUBUNIT III"/>
    <property type="match status" value="1"/>
</dbReference>
<dbReference type="RefSeq" id="WP_069907872.1">
    <property type="nucleotide sequence ID" value="NZ_LAJE02000044.1"/>
</dbReference>
<dbReference type="InterPro" id="IPR024791">
    <property type="entry name" value="Cyt_c/ubiquinol_Oxase_su3"/>
</dbReference>
<keyword evidence="4 7" id="KW-1133">Transmembrane helix</keyword>
<evidence type="ECO:0000256" key="2">
    <source>
        <dbReference type="ARBA" id="ARBA00010581"/>
    </source>
</evidence>
<dbReference type="GO" id="GO:0005886">
    <property type="term" value="C:plasma membrane"/>
    <property type="evidence" value="ECO:0007669"/>
    <property type="project" value="UniProtKB-SubCell"/>
</dbReference>
<dbReference type="GO" id="GO:0004129">
    <property type="term" value="F:cytochrome-c oxidase activity"/>
    <property type="evidence" value="ECO:0007669"/>
    <property type="project" value="InterPro"/>
</dbReference>
<evidence type="ECO:0000256" key="3">
    <source>
        <dbReference type="ARBA" id="ARBA00022692"/>
    </source>
</evidence>
<sequence length="234" mass="25726">MSVVVMFFAIIAGLAGWWLARQRLTVKPWLEQGVIEGVPDFAASRDPAKRVGLGFLLAVIGSLFALLTGAYFMRRELGDWQPLPVPPILWFNTAMLLASSIALEWTQRAVRQRNQTQLRFGLVAAGLFAITFLAGQLFAWSELAASGYLVDGNPANSFFYLVTGLHGLHILGGLVALGWAGIKAWGRGGVDSVRLNVELCATYWLFMLFVWMVLLSLLAGWASDFVAFCQQLLS</sequence>
<evidence type="ECO:0000256" key="5">
    <source>
        <dbReference type="ARBA" id="ARBA00023136"/>
    </source>
</evidence>
<feature type="domain" description="Heme-copper oxidase subunit III family profile" evidence="8">
    <location>
        <begin position="1"/>
        <end position="223"/>
    </location>
</feature>
<dbReference type="InterPro" id="IPR000298">
    <property type="entry name" value="Cyt_c_oxidase-like_su3"/>
</dbReference>
<dbReference type="Pfam" id="PF00510">
    <property type="entry name" value="COX3"/>
    <property type="match status" value="1"/>
</dbReference>
<feature type="transmembrane region" description="Helical" evidence="7">
    <location>
        <begin position="118"/>
        <end position="138"/>
    </location>
</feature>
<name>A0A1E5XWD9_9HYPH</name>
<evidence type="ECO:0000256" key="1">
    <source>
        <dbReference type="ARBA" id="ARBA00004141"/>
    </source>
</evidence>
<dbReference type="SUPFAM" id="SSF81452">
    <property type="entry name" value="Cytochrome c oxidase subunit III-like"/>
    <property type="match status" value="1"/>
</dbReference>
<evidence type="ECO:0000313" key="9">
    <source>
        <dbReference type="EMBL" id="OEO32907.1"/>
    </source>
</evidence>
<dbReference type="EMBL" id="LAJE02000044">
    <property type="protein sequence ID" value="OEO32907.1"/>
    <property type="molecule type" value="Genomic_DNA"/>
</dbReference>
<dbReference type="InterPro" id="IPR035973">
    <property type="entry name" value="Cyt_c_oxidase_su3-like_sf"/>
</dbReference>
<keyword evidence="3 6" id="KW-0812">Transmembrane</keyword>
<organism evidence="9 10">
    <name type="scientific">Devosia insulae DS-56</name>
    <dbReference type="NCBI Taxonomy" id="1116389"/>
    <lineage>
        <taxon>Bacteria</taxon>
        <taxon>Pseudomonadati</taxon>
        <taxon>Pseudomonadota</taxon>
        <taxon>Alphaproteobacteria</taxon>
        <taxon>Hyphomicrobiales</taxon>
        <taxon>Devosiaceae</taxon>
        <taxon>Devosia</taxon>
    </lineage>
</organism>
<evidence type="ECO:0000256" key="7">
    <source>
        <dbReference type="SAM" id="Phobius"/>
    </source>
</evidence>
<comment type="caution">
    <text evidence="9">The sequence shown here is derived from an EMBL/GenBank/DDBJ whole genome shotgun (WGS) entry which is preliminary data.</text>
</comment>
<feature type="transmembrane region" description="Helical" evidence="7">
    <location>
        <begin position="51"/>
        <end position="73"/>
    </location>
</feature>
<feature type="transmembrane region" description="Helical" evidence="7">
    <location>
        <begin position="158"/>
        <end position="182"/>
    </location>
</feature>
<dbReference type="Gene3D" id="1.20.120.80">
    <property type="entry name" value="Cytochrome c oxidase, subunit III, four-helix bundle"/>
    <property type="match status" value="1"/>
</dbReference>
<gene>
    <name evidence="9" type="ORF">VW23_008815</name>
</gene>
<dbReference type="CDD" id="cd02865">
    <property type="entry name" value="Heme_Cu_Oxidase_III_2"/>
    <property type="match status" value="1"/>
</dbReference>
<feature type="transmembrane region" description="Helical" evidence="7">
    <location>
        <begin position="203"/>
        <end position="222"/>
    </location>
</feature>
<evidence type="ECO:0000259" key="8">
    <source>
        <dbReference type="PROSITE" id="PS50253"/>
    </source>
</evidence>
<evidence type="ECO:0000256" key="4">
    <source>
        <dbReference type="ARBA" id="ARBA00022989"/>
    </source>
</evidence>
<evidence type="ECO:0000256" key="6">
    <source>
        <dbReference type="RuleBase" id="RU003376"/>
    </source>
</evidence>
<dbReference type="GO" id="GO:0019646">
    <property type="term" value="P:aerobic electron transport chain"/>
    <property type="evidence" value="ECO:0007669"/>
    <property type="project" value="InterPro"/>
</dbReference>
<feature type="transmembrane region" description="Helical" evidence="7">
    <location>
        <begin position="88"/>
        <end position="106"/>
    </location>
</feature>
<accession>A0A1E5XWD9</accession>
<dbReference type="InterPro" id="IPR013833">
    <property type="entry name" value="Cyt_c_oxidase_su3_a-hlx"/>
</dbReference>
<keyword evidence="5 7" id="KW-0472">Membrane</keyword>
<dbReference type="PANTHER" id="PTHR11403:SF10">
    <property type="entry name" value="CYTOCHROME C OXIDASE"/>
    <property type="match status" value="1"/>
</dbReference>
<feature type="transmembrane region" description="Helical" evidence="7">
    <location>
        <begin position="6"/>
        <end position="21"/>
    </location>
</feature>
<dbReference type="Proteomes" id="UP000095463">
    <property type="component" value="Unassembled WGS sequence"/>
</dbReference>
<comment type="similarity">
    <text evidence="2 6">Belongs to the cytochrome c oxidase subunit 3 family.</text>
</comment>
<dbReference type="PROSITE" id="PS50253">
    <property type="entry name" value="COX3"/>
    <property type="match status" value="1"/>
</dbReference>
<dbReference type="AlphaFoldDB" id="A0A1E5XWD9"/>
<dbReference type="OrthoDB" id="9808200at2"/>
<reference evidence="9 10" key="1">
    <citation type="journal article" date="2015" name="Genome Announc.">
        <title>Genome Assemblies of Three Soil-Associated Devosia species: D. insulae, D. limi, and D. soli.</title>
        <authorList>
            <person name="Hassan Y.I."/>
            <person name="Lepp D."/>
            <person name="Zhou T."/>
        </authorList>
    </citation>
    <scope>NUCLEOTIDE SEQUENCE [LARGE SCALE GENOMIC DNA]</scope>
    <source>
        <strain evidence="9 10">DS-56</strain>
    </source>
</reference>
<proteinExistence type="inferred from homology"/>
<protein>
    <submittedName>
        <fullName evidence="9">Cytochrome-c oxidase</fullName>
    </submittedName>
</protein>
<keyword evidence="10" id="KW-1185">Reference proteome</keyword>
<comment type="subcellular location">
    <subcellularLocation>
        <location evidence="6">Cell membrane</location>
        <topology evidence="6">Multi-pass membrane protein</topology>
    </subcellularLocation>
    <subcellularLocation>
        <location evidence="1">Membrane</location>
        <topology evidence="1">Multi-pass membrane protein</topology>
    </subcellularLocation>
</comment>